<dbReference type="GO" id="GO:0046872">
    <property type="term" value="F:metal ion binding"/>
    <property type="evidence" value="ECO:0007669"/>
    <property type="project" value="UniProtKB-KW"/>
</dbReference>
<dbReference type="PATRIC" id="fig|632773.3.peg.2902"/>
<keyword evidence="3" id="KW-0560">Oxidoreductase</keyword>
<dbReference type="STRING" id="632773.BBEV_2762"/>
<dbReference type="InterPro" id="IPR051332">
    <property type="entry name" value="Fosfomycin_Res_Enzymes"/>
</dbReference>
<dbReference type="AlphaFoldDB" id="A0A1D7QYM0"/>
<dbReference type="KEGG" id="bbev:BBEV_2762"/>
<dbReference type="SUPFAM" id="SSF54593">
    <property type="entry name" value="Glyoxalase/Bleomycin resistance protein/Dihydroxybiphenyl dioxygenase"/>
    <property type="match status" value="1"/>
</dbReference>
<dbReference type="RefSeq" id="WP_069366009.1">
    <property type="nucleotide sequence ID" value="NZ_CP012502.1"/>
</dbReference>
<evidence type="ECO:0000313" key="4">
    <source>
        <dbReference type="Proteomes" id="UP000094463"/>
    </source>
</evidence>
<feature type="domain" description="VOC" evidence="2">
    <location>
        <begin position="4"/>
        <end position="126"/>
    </location>
</feature>
<dbReference type="PANTHER" id="PTHR36113:SF6">
    <property type="entry name" value="FOSFOMYCIN RESISTANCE PROTEIN FOSX"/>
    <property type="match status" value="1"/>
</dbReference>
<accession>A0A1D7QYM0</accession>
<dbReference type="Gene3D" id="3.10.180.10">
    <property type="entry name" value="2,3-Dihydroxybiphenyl 1,2-Dioxygenase, domain 1"/>
    <property type="match status" value="1"/>
</dbReference>
<dbReference type="InterPro" id="IPR029068">
    <property type="entry name" value="Glyas_Bleomycin-R_OHBP_Dase"/>
</dbReference>
<evidence type="ECO:0000256" key="1">
    <source>
        <dbReference type="ARBA" id="ARBA00022723"/>
    </source>
</evidence>
<reference evidence="3 4" key="1">
    <citation type="submission" date="2015-08" db="EMBL/GenBank/DDBJ databases">
        <title>The complete genome sequence of Bacillus beveridgei MLTeJB.</title>
        <authorList>
            <person name="Hanson T.E."/>
            <person name="Mesa C."/>
            <person name="Basesman S.M."/>
            <person name="Oremland R.S."/>
        </authorList>
    </citation>
    <scope>NUCLEOTIDE SEQUENCE [LARGE SCALE GENOMIC DNA]</scope>
    <source>
        <strain evidence="3 4">MLTeJB</strain>
    </source>
</reference>
<dbReference type="InterPro" id="IPR004360">
    <property type="entry name" value="Glyas_Fos-R_dOase_dom"/>
</dbReference>
<dbReference type="EMBL" id="CP012502">
    <property type="protein sequence ID" value="AOM84099.1"/>
    <property type="molecule type" value="Genomic_DNA"/>
</dbReference>
<dbReference type="Pfam" id="PF00903">
    <property type="entry name" value="Glyoxalase"/>
    <property type="match status" value="1"/>
</dbReference>
<dbReference type="Proteomes" id="UP000094463">
    <property type="component" value="Chromosome"/>
</dbReference>
<dbReference type="GO" id="GO:0051213">
    <property type="term" value="F:dioxygenase activity"/>
    <property type="evidence" value="ECO:0007669"/>
    <property type="project" value="UniProtKB-KW"/>
</dbReference>
<gene>
    <name evidence="3" type="ORF">BBEV_2762</name>
</gene>
<evidence type="ECO:0000259" key="2">
    <source>
        <dbReference type="PROSITE" id="PS51819"/>
    </source>
</evidence>
<name>A0A1D7QYM0_9BACI</name>
<dbReference type="PANTHER" id="PTHR36113">
    <property type="entry name" value="LYASE, PUTATIVE-RELATED-RELATED"/>
    <property type="match status" value="1"/>
</dbReference>
<dbReference type="PROSITE" id="PS51819">
    <property type="entry name" value="VOC"/>
    <property type="match status" value="1"/>
</dbReference>
<dbReference type="CDD" id="cd06587">
    <property type="entry name" value="VOC"/>
    <property type="match status" value="1"/>
</dbReference>
<keyword evidence="4" id="KW-1185">Reference proteome</keyword>
<sequence length="135" mass="15446">MYKGIGHLALKVADMERSLHFYCEILGFKHAFDIQDDHGQPVIEYIKVVPGQFIELFYGGKTTPEFNDDSIGFNHLCLEVNDIHEIADHLKSKGIPLTVEPMIGKDHNYQCWVKDPDGNDIEFMQLDPKSPHMNC</sequence>
<proteinExistence type="predicted"/>
<protein>
    <submittedName>
        <fullName evidence="3">Glyoxalase/Bleomycin Resistance Protein/Dioxygenase</fullName>
    </submittedName>
</protein>
<evidence type="ECO:0000313" key="3">
    <source>
        <dbReference type="EMBL" id="AOM84099.1"/>
    </source>
</evidence>
<dbReference type="InterPro" id="IPR037523">
    <property type="entry name" value="VOC_core"/>
</dbReference>
<keyword evidence="3" id="KW-0223">Dioxygenase</keyword>
<organism evidence="3 4">
    <name type="scientific">Salisediminibacterium beveridgei</name>
    <dbReference type="NCBI Taxonomy" id="632773"/>
    <lineage>
        <taxon>Bacteria</taxon>
        <taxon>Bacillati</taxon>
        <taxon>Bacillota</taxon>
        <taxon>Bacilli</taxon>
        <taxon>Bacillales</taxon>
        <taxon>Bacillaceae</taxon>
        <taxon>Salisediminibacterium</taxon>
    </lineage>
</organism>
<keyword evidence="1" id="KW-0479">Metal-binding</keyword>
<dbReference type="OrthoDB" id="9800322at2"/>